<organism evidence="2 3">
    <name type="scientific">Saccharopolyspora oryzae</name>
    <dbReference type="NCBI Taxonomy" id="2997343"/>
    <lineage>
        <taxon>Bacteria</taxon>
        <taxon>Bacillati</taxon>
        <taxon>Actinomycetota</taxon>
        <taxon>Actinomycetes</taxon>
        <taxon>Pseudonocardiales</taxon>
        <taxon>Pseudonocardiaceae</taxon>
        <taxon>Saccharopolyspora</taxon>
    </lineage>
</organism>
<evidence type="ECO:0000256" key="1">
    <source>
        <dbReference type="SAM" id="MobiDB-lite"/>
    </source>
</evidence>
<evidence type="ECO:0008006" key="4">
    <source>
        <dbReference type="Google" id="ProtNLM"/>
    </source>
</evidence>
<evidence type="ECO:0000313" key="2">
    <source>
        <dbReference type="EMBL" id="MDA3626531.1"/>
    </source>
</evidence>
<feature type="compositionally biased region" description="Basic and acidic residues" evidence="1">
    <location>
        <begin position="16"/>
        <end position="26"/>
    </location>
</feature>
<accession>A0ABT4UXU6</accession>
<dbReference type="Proteomes" id="UP001210380">
    <property type="component" value="Unassembled WGS sequence"/>
</dbReference>
<comment type="caution">
    <text evidence="2">The sequence shown here is derived from an EMBL/GenBank/DDBJ whole genome shotgun (WGS) entry which is preliminary data.</text>
</comment>
<keyword evidence="3" id="KW-1185">Reference proteome</keyword>
<gene>
    <name evidence="2" type="ORF">OU415_13880</name>
</gene>
<dbReference type="Gene3D" id="2.30.30.990">
    <property type="entry name" value="Malonyl-[acyl-carrier protein] O-methyltransferase, zinc-finger motif"/>
    <property type="match status" value="1"/>
</dbReference>
<protein>
    <recommendedName>
        <fullName evidence="4">Zinc finger protein</fullName>
    </recommendedName>
</protein>
<feature type="region of interest" description="Disordered" evidence="1">
    <location>
        <begin position="1"/>
        <end position="32"/>
    </location>
</feature>
<proteinExistence type="predicted"/>
<dbReference type="EMBL" id="JAQGLA010000016">
    <property type="protein sequence ID" value="MDA3626531.1"/>
    <property type="molecule type" value="Genomic_DNA"/>
</dbReference>
<dbReference type="Pfam" id="PF16827">
    <property type="entry name" value="zf-HC3"/>
    <property type="match status" value="1"/>
</dbReference>
<sequence length="80" mass="8613">MSNYQPHPFHWVPAEGQRHASTDERPSGSSIYPDGIEVTTLCEQTVMASTGEMAWLWPTCPGCNAAARARAGLPPMAGAR</sequence>
<reference evidence="2 3" key="1">
    <citation type="submission" date="2022-11" db="EMBL/GenBank/DDBJ databases">
        <title>Draft genome sequence of Saccharopolyspora sp. WRP15-2 isolated from rhizosphere soils of wild rice in Thailand.</title>
        <authorList>
            <person name="Duangmal K."/>
            <person name="Kammanee S."/>
            <person name="Muangham S."/>
        </authorList>
    </citation>
    <scope>NUCLEOTIDE SEQUENCE [LARGE SCALE GENOMIC DNA]</scope>
    <source>
        <strain evidence="2 3">WRP15-2</strain>
    </source>
</reference>
<name>A0ABT4UXU6_9PSEU</name>
<dbReference type="InterPro" id="IPR031795">
    <property type="entry name" value="Zf-HC3"/>
</dbReference>
<evidence type="ECO:0000313" key="3">
    <source>
        <dbReference type="Proteomes" id="UP001210380"/>
    </source>
</evidence>